<dbReference type="Proteomes" id="UP000464751">
    <property type="component" value="Chromosome"/>
</dbReference>
<evidence type="ECO:0000313" key="16">
    <source>
        <dbReference type="Proteomes" id="UP000464751"/>
    </source>
</evidence>
<dbReference type="InterPro" id="IPR037051">
    <property type="entry name" value="4-carb_acid_sugar_kinase_N_sf"/>
</dbReference>
<evidence type="ECO:0000313" key="15">
    <source>
        <dbReference type="EMBL" id="QIB34588.1"/>
    </source>
</evidence>
<dbReference type="Pfam" id="PF07005">
    <property type="entry name" value="SBD_N"/>
    <property type="match status" value="1"/>
</dbReference>
<keyword evidence="16" id="KW-1185">Reference proteome</keyword>
<comment type="catalytic activity">
    <reaction evidence="7">
        <text>3-dehydro-L-erythronate + ATP = 3-dehydro-4-O-phospho-L-erythronate + ADP + H(+)</text>
        <dbReference type="Rhea" id="RHEA:52552"/>
        <dbReference type="ChEBI" id="CHEBI:15378"/>
        <dbReference type="ChEBI" id="CHEBI:30616"/>
        <dbReference type="ChEBI" id="CHEBI:136592"/>
        <dbReference type="ChEBI" id="CHEBI:136670"/>
        <dbReference type="ChEBI" id="CHEBI:456216"/>
        <dbReference type="EC" id="2.7.1.217"/>
    </reaction>
</comment>
<comment type="similarity">
    <text evidence="1">Belongs to the four-carbon acid sugar kinase family.</text>
</comment>
<dbReference type="SUPFAM" id="SSF142764">
    <property type="entry name" value="YgbK-like"/>
    <property type="match status" value="1"/>
</dbReference>
<dbReference type="EMBL" id="CP048630">
    <property type="protein sequence ID" value="QIB34588.1"/>
    <property type="molecule type" value="Genomic_DNA"/>
</dbReference>
<organism evidence="15 16">
    <name type="scientific">Ancylobacter pratisalsi</name>
    <dbReference type="NCBI Taxonomy" id="1745854"/>
    <lineage>
        <taxon>Bacteria</taxon>
        <taxon>Pseudomonadati</taxon>
        <taxon>Pseudomonadota</taxon>
        <taxon>Alphaproteobacteria</taxon>
        <taxon>Hyphomicrobiales</taxon>
        <taxon>Xanthobacteraceae</taxon>
        <taxon>Ancylobacter</taxon>
    </lineage>
</organism>
<protein>
    <recommendedName>
        <fullName evidence="11">3-oxo-tetronate kinase</fullName>
        <ecNumber evidence="10">2.7.1.217</ecNumber>
    </recommendedName>
    <alternativeName>
        <fullName evidence="12">3-dehydrotetronate 4-kinase</fullName>
    </alternativeName>
</protein>
<sequence>MLLGCVADDLTGATDLALTLTREGLRTVQINGVPKGDLDIGEVDAVVVALKSRTNPAQEAVAQSLEAARCLRAFGARRLMFKYCSTFDSTDHGNIGPVAQALLDFAGGDFTVFCPAFPRAGRSLFSGYLFVNGVPINESPMKDHPLTPMRDGNLCRVLQRQTSLPVGLVAYGDVDAGPDAVAGAFARETAAGRRALILDAISDAHLRTLGTAIADLPLITGGSGIAMGLPAAYLKSGLINALTPAPTTIAAPAGRSIVLAGSCSAATRGQVARAIAAGMPALRLDPNAIAEGTTTPDTVLAWLDAVSGDSPALVYSSADPEAVKAVQGRLGVQEAGHMVEALLASVAAALPAKGYGRIIVAGGETAGAVVGALGASALRIGPEIDPGVPWTASLSGPPLALALKSGNFGGEDFFLKAWDRLR</sequence>
<gene>
    <name evidence="15" type="ORF">G3A50_13335</name>
</gene>
<evidence type="ECO:0000256" key="2">
    <source>
        <dbReference type="ARBA" id="ARBA00022679"/>
    </source>
</evidence>
<evidence type="ECO:0000256" key="4">
    <source>
        <dbReference type="ARBA" id="ARBA00022777"/>
    </source>
</evidence>
<dbReference type="InterPro" id="IPR050007">
    <property type="entry name" value="OtnK"/>
</dbReference>
<keyword evidence="5" id="KW-0067">ATP-binding</keyword>
<dbReference type="InterPro" id="IPR031475">
    <property type="entry name" value="NBD_C"/>
</dbReference>
<evidence type="ECO:0000259" key="13">
    <source>
        <dbReference type="Pfam" id="PF07005"/>
    </source>
</evidence>
<keyword evidence="2" id="KW-0808">Transferase</keyword>
<evidence type="ECO:0000256" key="8">
    <source>
        <dbReference type="ARBA" id="ARBA00036346"/>
    </source>
</evidence>
<evidence type="ECO:0000259" key="14">
    <source>
        <dbReference type="Pfam" id="PF17042"/>
    </source>
</evidence>
<dbReference type="AlphaFoldDB" id="A0A6P1YMK4"/>
<evidence type="ECO:0000256" key="10">
    <source>
        <dbReference type="ARBA" id="ARBA00039095"/>
    </source>
</evidence>
<comment type="function">
    <text evidence="9">Catalyzes the ATP-dependent phosphorylation of 3-oxo-tetronate to 3-oxo-tetronate 4-phosphate.</text>
</comment>
<dbReference type="EC" id="2.7.1.217" evidence="10"/>
<evidence type="ECO:0000256" key="11">
    <source>
        <dbReference type="ARBA" id="ARBA00039461"/>
    </source>
</evidence>
<evidence type="ECO:0000256" key="12">
    <source>
        <dbReference type="ARBA" id="ARBA00041377"/>
    </source>
</evidence>
<evidence type="ECO:0000256" key="3">
    <source>
        <dbReference type="ARBA" id="ARBA00022741"/>
    </source>
</evidence>
<reference evidence="15 16" key="1">
    <citation type="submission" date="2020-02" db="EMBL/GenBank/DDBJ databases">
        <authorList>
            <person name="Li G."/>
        </authorList>
    </citation>
    <scope>NUCLEOTIDE SEQUENCE [LARGE SCALE GENOMIC DNA]</scope>
    <source>
        <strain evidence="15 16">DSM 102029</strain>
    </source>
</reference>
<keyword evidence="6" id="KW-0119">Carbohydrate metabolism</keyword>
<evidence type="ECO:0000256" key="1">
    <source>
        <dbReference type="ARBA" id="ARBA00005715"/>
    </source>
</evidence>
<dbReference type="GO" id="GO:0005524">
    <property type="term" value="F:ATP binding"/>
    <property type="evidence" value="ECO:0007669"/>
    <property type="project" value="UniProtKB-KW"/>
</dbReference>
<dbReference type="Pfam" id="PF17042">
    <property type="entry name" value="NBD_C"/>
    <property type="match status" value="1"/>
</dbReference>
<dbReference type="RefSeq" id="WP_163075731.1">
    <property type="nucleotide sequence ID" value="NZ_CP048630.1"/>
</dbReference>
<dbReference type="KEGG" id="apra:G3A50_13335"/>
<dbReference type="Gene3D" id="3.40.980.20">
    <property type="entry name" value="Four-carbon acid sugar kinase, nucleotide binding domain"/>
    <property type="match status" value="1"/>
</dbReference>
<dbReference type="Gene3D" id="3.40.50.10840">
    <property type="entry name" value="Putative sugar-binding, N-terminal domain"/>
    <property type="match status" value="1"/>
</dbReference>
<evidence type="ECO:0000256" key="7">
    <source>
        <dbReference type="ARBA" id="ARBA00035898"/>
    </source>
</evidence>
<evidence type="ECO:0000256" key="5">
    <source>
        <dbReference type="ARBA" id="ARBA00022840"/>
    </source>
</evidence>
<proteinExistence type="inferred from homology"/>
<comment type="catalytic activity">
    <reaction evidence="8">
        <text>3-dehydro-D-erythronate + ATP = 3-dehydro-4-O-phospho-D-erythronate + ADP + H(+)</text>
        <dbReference type="Rhea" id="RHEA:52556"/>
        <dbReference type="ChEBI" id="CHEBI:15378"/>
        <dbReference type="ChEBI" id="CHEBI:30616"/>
        <dbReference type="ChEBI" id="CHEBI:57958"/>
        <dbReference type="ChEBI" id="CHEBI:136593"/>
        <dbReference type="ChEBI" id="CHEBI:456216"/>
        <dbReference type="EC" id="2.7.1.217"/>
    </reaction>
</comment>
<feature type="domain" description="Four-carbon acid sugar kinase N-terminal" evidence="13">
    <location>
        <begin position="3"/>
        <end position="229"/>
    </location>
</feature>
<dbReference type="NCBIfam" id="NF043035">
    <property type="entry name" value="OxoTetrKin"/>
    <property type="match status" value="1"/>
</dbReference>
<evidence type="ECO:0000256" key="6">
    <source>
        <dbReference type="ARBA" id="ARBA00023277"/>
    </source>
</evidence>
<feature type="domain" description="Four-carbon acid sugar kinase nucleotide binding" evidence="14">
    <location>
        <begin position="258"/>
        <end position="414"/>
    </location>
</feature>
<dbReference type="InterPro" id="IPR010737">
    <property type="entry name" value="4-carb_acid_sugar_kinase_N"/>
</dbReference>
<dbReference type="GO" id="GO:0016301">
    <property type="term" value="F:kinase activity"/>
    <property type="evidence" value="ECO:0007669"/>
    <property type="project" value="UniProtKB-KW"/>
</dbReference>
<accession>A0A6P1YMK4</accession>
<evidence type="ECO:0000256" key="9">
    <source>
        <dbReference type="ARBA" id="ARBA00037335"/>
    </source>
</evidence>
<name>A0A6P1YMK4_9HYPH</name>
<dbReference type="InterPro" id="IPR042213">
    <property type="entry name" value="NBD_C_sf"/>
</dbReference>
<keyword evidence="3" id="KW-0547">Nucleotide-binding</keyword>
<keyword evidence="4 15" id="KW-0418">Kinase</keyword>